<dbReference type="OrthoDB" id="2380240at2"/>
<dbReference type="AlphaFoldDB" id="A0A081P4H7"/>
<evidence type="ECO:0000313" key="9">
    <source>
        <dbReference type="EMBL" id="KEQ25600.1"/>
    </source>
</evidence>
<evidence type="ECO:0000256" key="7">
    <source>
        <dbReference type="ARBA" id="ARBA00023136"/>
    </source>
</evidence>
<evidence type="ECO:0000256" key="6">
    <source>
        <dbReference type="ARBA" id="ARBA00022989"/>
    </source>
</evidence>
<evidence type="ECO:0000256" key="5">
    <source>
        <dbReference type="ARBA" id="ARBA00022692"/>
    </source>
</evidence>
<evidence type="ECO:0000256" key="2">
    <source>
        <dbReference type="ARBA" id="ARBA00007998"/>
    </source>
</evidence>
<dbReference type="InterPro" id="IPR004761">
    <property type="entry name" value="Spore_GerAB"/>
</dbReference>
<dbReference type="PANTHER" id="PTHR34975">
    <property type="entry name" value="SPORE GERMINATION PROTEIN A2"/>
    <property type="match status" value="1"/>
</dbReference>
<protein>
    <submittedName>
        <fullName evidence="9">Uncharacterized protein</fullName>
    </submittedName>
</protein>
<feature type="transmembrane region" description="Helical" evidence="8">
    <location>
        <begin position="120"/>
        <end position="137"/>
    </location>
</feature>
<feature type="transmembrane region" description="Helical" evidence="8">
    <location>
        <begin position="144"/>
        <end position="164"/>
    </location>
</feature>
<feature type="transmembrane region" description="Helical" evidence="8">
    <location>
        <begin position="191"/>
        <end position="209"/>
    </location>
</feature>
<feature type="transmembrane region" description="Helical" evidence="8">
    <location>
        <begin position="88"/>
        <end position="108"/>
    </location>
</feature>
<dbReference type="eggNOG" id="COG0814">
    <property type="taxonomic scope" value="Bacteria"/>
</dbReference>
<dbReference type="EMBL" id="JNVM01000010">
    <property type="protein sequence ID" value="KEQ25600.1"/>
    <property type="molecule type" value="Genomic_DNA"/>
</dbReference>
<reference evidence="9 10" key="1">
    <citation type="submission" date="2014-06" db="EMBL/GenBank/DDBJ databases">
        <title>Draft genome sequence of Paenibacillus sp. MSt1.</title>
        <authorList>
            <person name="Aw Y.K."/>
            <person name="Ong K.S."/>
            <person name="Gan H.M."/>
            <person name="Lee S.M."/>
        </authorList>
    </citation>
    <scope>NUCLEOTIDE SEQUENCE [LARGE SCALE GENOMIC DNA]</scope>
    <source>
        <strain evidence="9 10">MSt1</strain>
    </source>
</reference>
<keyword evidence="10" id="KW-1185">Reference proteome</keyword>
<feature type="transmembrane region" description="Helical" evidence="8">
    <location>
        <begin position="305"/>
        <end position="323"/>
    </location>
</feature>
<evidence type="ECO:0000256" key="3">
    <source>
        <dbReference type="ARBA" id="ARBA00022448"/>
    </source>
</evidence>
<feature type="transmembrane region" description="Helical" evidence="8">
    <location>
        <begin position="270"/>
        <end position="290"/>
    </location>
</feature>
<gene>
    <name evidence="9" type="ORF">ET33_02465</name>
</gene>
<keyword evidence="7 8" id="KW-0472">Membrane</keyword>
<feature type="transmembrane region" description="Helical" evidence="8">
    <location>
        <begin position="329"/>
        <end position="353"/>
    </location>
</feature>
<dbReference type="PANTHER" id="PTHR34975:SF2">
    <property type="entry name" value="SPORE GERMINATION PROTEIN A2"/>
    <property type="match status" value="1"/>
</dbReference>
<organism evidence="9 10">
    <name type="scientific">Paenibacillus tyrfis</name>
    <dbReference type="NCBI Taxonomy" id="1501230"/>
    <lineage>
        <taxon>Bacteria</taxon>
        <taxon>Bacillati</taxon>
        <taxon>Bacillota</taxon>
        <taxon>Bacilli</taxon>
        <taxon>Bacillales</taxon>
        <taxon>Paenibacillaceae</taxon>
        <taxon>Paenibacillus</taxon>
    </lineage>
</organism>
<evidence type="ECO:0000256" key="1">
    <source>
        <dbReference type="ARBA" id="ARBA00004141"/>
    </source>
</evidence>
<comment type="caution">
    <text evidence="9">The sequence shown here is derived from an EMBL/GenBank/DDBJ whole genome shotgun (WGS) entry which is preliminary data.</text>
</comment>
<name>A0A081P4H7_9BACL</name>
<dbReference type="Proteomes" id="UP000028123">
    <property type="component" value="Unassembled WGS sequence"/>
</dbReference>
<comment type="similarity">
    <text evidence="2">Belongs to the amino acid-polyamine-organocation (APC) superfamily. Spore germination protein (SGP) (TC 2.A.3.9) family.</text>
</comment>
<keyword evidence="3" id="KW-0813">Transport</keyword>
<dbReference type="GO" id="GO:0009847">
    <property type="term" value="P:spore germination"/>
    <property type="evidence" value="ECO:0007669"/>
    <property type="project" value="InterPro"/>
</dbReference>
<evidence type="ECO:0000256" key="4">
    <source>
        <dbReference type="ARBA" id="ARBA00022544"/>
    </source>
</evidence>
<sequence>MRTSKRTKPLNAYVLFFIISGTQLGDPAQSFQRNVYIAAGHDAWVCMILNGLLVSAALYAMIKTMEYYPDNDLYQIHQELFGRWLGKLFNFAFVLYFFVLCFTVLHSYAEVVHTWLFPDMNSWLFNTLMSLLFLYGVTGGVQVIAGFAVVSFILWLWVFLLYYFPWKYAQVDQLLPWFEAGSGQIVRGMRAATYPMLGYELVYFLYPFIRDKQNVQKYSQLAVAFTVFTYCTLLINAIVFYAGEQLKHTVWATYSWYKIAQFPFLERFEIVGAAFWMILVLPNNLVLLWASTRGMRSVFKLKQKYALYACCLIFVLSSELLFTHEDVEWISNLLGEIGIFLVWLYPFVLFALVRWKRGRGKKKGVEA</sequence>
<feature type="transmembrane region" description="Helical" evidence="8">
    <location>
        <begin position="41"/>
        <end position="62"/>
    </location>
</feature>
<dbReference type="Pfam" id="PF03845">
    <property type="entry name" value="Spore_permease"/>
    <property type="match status" value="1"/>
</dbReference>
<dbReference type="GO" id="GO:0016020">
    <property type="term" value="C:membrane"/>
    <property type="evidence" value="ECO:0007669"/>
    <property type="project" value="UniProtKB-SubCell"/>
</dbReference>
<dbReference type="RefSeq" id="WP_036681924.1">
    <property type="nucleotide sequence ID" value="NZ_JNVM01000010.1"/>
</dbReference>
<feature type="transmembrane region" description="Helical" evidence="8">
    <location>
        <begin position="221"/>
        <end position="242"/>
    </location>
</feature>
<proteinExistence type="inferred from homology"/>
<keyword evidence="5 8" id="KW-0812">Transmembrane</keyword>
<accession>A0A081P4H7</accession>
<keyword evidence="6 8" id="KW-1133">Transmembrane helix</keyword>
<comment type="subcellular location">
    <subcellularLocation>
        <location evidence="1">Membrane</location>
        <topology evidence="1">Multi-pass membrane protein</topology>
    </subcellularLocation>
</comment>
<evidence type="ECO:0000313" key="10">
    <source>
        <dbReference type="Proteomes" id="UP000028123"/>
    </source>
</evidence>
<keyword evidence="4" id="KW-0309">Germination</keyword>
<dbReference type="NCBIfam" id="TIGR00912">
    <property type="entry name" value="2A0309"/>
    <property type="match status" value="1"/>
</dbReference>
<evidence type="ECO:0000256" key="8">
    <source>
        <dbReference type="SAM" id="Phobius"/>
    </source>
</evidence>